<name>A0A4Q7LE11_9BURK</name>
<dbReference type="RefSeq" id="WP_165396835.1">
    <property type="nucleotide sequence ID" value="NZ_SGWV01000011.1"/>
</dbReference>
<keyword evidence="1 4" id="KW-0808">Transferase</keyword>
<organism evidence="4 5">
    <name type="scientific">Sphaerotilus mobilis</name>
    <dbReference type="NCBI Taxonomy" id="47994"/>
    <lineage>
        <taxon>Bacteria</taxon>
        <taxon>Pseudomonadati</taxon>
        <taxon>Pseudomonadota</taxon>
        <taxon>Betaproteobacteria</taxon>
        <taxon>Burkholderiales</taxon>
        <taxon>Sphaerotilaceae</taxon>
        <taxon>Sphaerotilus</taxon>
    </lineage>
</organism>
<dbReference type="CDD" id="cd04301">
    <property type="entry name" value="NAT_SF"/>
    <property type="match status" value="1"/>
</dbReference>
<dbReference type="PANTHER" id="PTHR43072">
    <property type="entry name" value="N-ACETYLTRANSFERASE"/>
    <property type="match status" value="1"/>
</dbReference>
<evidence type="ECO:0000256" key="2">
    <source>
        <dbReference type="ARBA" id="ARBA00023315"/>
    </source>
</evidence>
<dbReference type="PROSITE" id="PS51186">
    <property type="entry name" value="GNAT"/>
    <property type="match status" value="1"/>
</dbReference>
<sequence length="171" mass="18896">MRPALPSFLIRPGAERDAPALAAILNHHIAHTTSTFMTEPVSVASRVAFIGERSADLPIWVAELDGQCIGWAALSLHQPRSAYGHTAESSIYLHPEHLGRGYGTALMTQLIASAKQIGHHSLIAGACTEQLASIRLHERVGYTRCAHFHEVARKFDRWLDVVYLERVIGRE</sequence>
<accession>A0A4Q7LE11</accession>
<evidence type="ECO:0000259" key="3">
    <source>
        <dbReference type="PROSITE" id="PS51186"/>
    </source>
</evidence>
<reference evidence="4 5" key="1">
    <citation type="submission" date="2019-02" db="EMBL/GenBank/DDBJ databases">
        <title>Genomic Encyclopedia of Type Strains, Phase IV (KMG-IV): sequencing the most valuable type-strain genomes for metagenomic binning, comparative biology and taxonomic classification.</title>
        <authorList>
            <person name="Goeker M."/>
        </authorList>
    </citation>
    <scope>NUCLEOTIDE SEQUENCE [LARGE SCALE GENOMIC DNA]</scope>
    <source>
        <strain evidence="4 5">DSM 10617</strain>
    </source>
</reference>
<dbReference type="SUPFAM" id="SSF55729">
    <property type="entry name" value="Acyl-CoA N-acyltransferases (Nat)"/>
    <property type="match status" value="1"/>
</dbReference>
<feature type="domain" description="N-acetyltransferase" evidence="3">
    <location>
        <begin position="8"/>
        <end position="165"/>
    </location>
</feature>
<dbReference type="Gene3D" id="3.40.630.30">
    <property type="match status" value="1"/>
</dbReference>
<evidence type="ECO:0000256" key="1">
    <source>
        <dbReference type="ARBA" id="ARBA00022679"/>
    </source>
</evidence>
<dbReference type="Proteomes" id="UP000293433">
    <property type="component" value="Unassembled WGS sequence"/>
</dbReference>
<dbReference type="GO" id="GO:0016747">
    <property type="term" value="F:acyltransferase activity, transferring groups other than amino-acyl groups"/>
    <property type="evidence" value="ECO:0007669"/>
    <property type="project" value="InterPro"/>
</dbReference>
<dbReference type="PANTHER" id="PTHR43072:SF23">
    <property type="entry name" value="UPF0039 PROTEIN C11D3.02C"/>
    <property type="match status" value="1"/>
</dbReference>
<keyword evidence="2" id="KW-0012">Acyltransferase</keyword>
<gene>
    <name evidence="4" type="ORF">EV685_3373</name>
</gene>
<evidence type="ECO:0000313" key="4">
    <source>
        <dbReference type="EMBL" id="RZS52183.1"/>
    </source>
</evidence>
<dbReference type="InterPro" id="IPR000182">
    <property type="entry name" value="GNAT_dom"/>
</dbReference>
<keyword evidence="5" id="KW-1185">Reference proteome</keyword>
<comment type="caution">
    <text evidence="4">The sequence shown here is derived from an EMBL/GenBank/DDBJ whole genome shotgun (WGS) entry which is preliminary data.</text>
</comment>
<proteinExistence type="predicted"/>
<protein>
    <submittedName>
        <fullName evidence="4">Phosphinothricin acetyltransferase</fullName>
    </submittedName>
</protein>
<dbReference type="InterPro" id="IPR016181">
    <property type="entry name" value="Acyl_CoA_acyltransferase"/>
</dbReference>
<dbReference type="Pfam" id="PF00583">
    <property type="entry name" value="Acetyltransf_1"/>
    <property type="match status" value="1"/>
</dbReference>
<dbReference type="EMBL" id="SGWV01000011">
    <property type="protein sequence ID" value="RZS52183.1"/>
    <property type="molecule type" value="Genomic_DNA"/>
</dbReference>
<dbReference type="AlphaFoldDB" id="A0A4Q7LE11"/>
<evidence type="ECO:0000313" key="5">
    <source>
        <dbReference type="Proteomes" id="UP000293433"/>
    </source>
</evidence>